<accession>A0A392VT60</accession>
<feature type="non-terminal residue" evidence="2">
    <location>
        <position position="1"/>
    </location>
</feature>
<protein>
    <recommendedName>
        <fullName evidence="1">Retroviral polymerase SH3-like domain-containing protein</fullName>
    </recommendedName>
</protein>
<proteinExistence type="predicted"/>
<dbReference type="EMBL" id="LXQA011251253">
    <property type="protein sequence ID" value="MCI90683.1"/>
    <property type="molecule type" value="Genomic_DNA"/>
</dbReference>
<dbReference type="Pfam" id="PF25597">
    <property type="entry name" value="SH3_retrovirus"/>
    <property type="match status" value="1"/>
</dbReference>
<reference evidence="2 3" key="1">
    <citation type="journal article" date="2018" name="Front. Plant Sci.">
        <title>Red Clover (Trifolium pratense) and Zigzag Clover (T. medium) - A Picture of Genomic Similarities and Differences.</title>
        <authorList>
            <person name="Dluhosova J."/>
            <person name="Istvanek J."/>
            <person name="Nedelnik J."/>
            <person name="Repkova J."/>
        </authorList>
    </citation>
    <scope>NUCLEOTIDE SEQUENCE [LARGE SCALE GENOMIC DNA]</scope>
    <source>
        <strain evidence="3">cv. 10/8</strain>
        <tissue evidence="2">Leaf</tissue>
    </source>
</reference>
<dbReference type="Proteomes" id="UP000265520">
    <property type="component" value="Unassembled WGS sequence"/>
</dbReference>
<feature type="domain" description="Retroviral polymerase SH3-like" evidence="1">
    <location>
        <begin position="3"/>
        <end position="26"/>
    </location>
</feature>
<dbReference type="AlphaFoldDB" id="A0A392VT60"/>
<evidence type="ECO:0000259" key="1">
    <source>
        <dbReference type="Pfam" id="PF25597"/>
    </source>
</evidence>
<comment type="caution">
    <text evidence="2">The sequence shown here is derived from an EMBL/GenBank/DDBJ whole genome shotgun (WGS) entry which is preliminary data.</text>
</comment>
<sequence>TGAYRLYNPTSDKIVISRDVKVLENES</sequence>
<dbReference type="InterPro" id="IPR057670">
    <property type="entry name" value="SH3_retrovirus"/>
</dbReference>
<organism evidence="2 3">
    <name type="scientific">Trifolium medium</name>
    <dbReference type="NCBI Taxonomy" id="97028"/>
    <lineage>
        <taxon>Eukaryota</taxon>
        <taxon>Viridiplantae</taxon>
        <taxon>Streptophyta</taxon>
        <taxon>Embryophyta</taxon>
        <taxon>Tracheophyta</taxon>
        <taxon>Spermatophyta</taxon>
        <taxon>Magnoliopsida</taxon>
        <taxon>eudicotyledons</taxon>
        <taxon>Gunneridae</taxon>
        <taxon>Pentapetalae</taxon>
        <taxon>rosids</taxon>
        <taxon>fabids</taxon>
        <taxon>Fabales</taxon>
        <taxon>Fabaceae</taxon>
        <taxon>Papilionoideae</taxon>
        <taxon>50 kb inversion clade</taxon>
        <taxon>NPAAA clade</taxon>
        <taxon>Hologalegina</taxon>
        <taxon>IRL clade</taxon>
        <taxon>Trifolieae</taxon>
        <taxon>Trifolium</taxon>
    </lineage>
</organism>
<name>A0A392VT60_9FABA</name>
<evidence type="ECO:0000313" key="2">
    <source>
        <dbReference type="EMBL" id="MCI90683.1"/>
    </source>
</evidence>
<keyword evidence="3" id="KW-1185">Reference proteome</keyword>
<evidence type="ECO:0000313" key="3">
    <source>
        <dbReference type="Proteomes" id="UP000265520"/>
    </source>
</evidence>